<reference evidence="1 2" key="1">
    <citation type="submission" date="2016-11" db="EMBL/GenBank/DDBJ databases">
        <authorList>
            <person name="Jaros S."/>
            <person name="Januszkiewicz K."/>
            <person name="Wedrychowicz H."/>
        </authorList>
    </citation>
    <scope>NUCLEOTIDE SEQUENCE [LARGE SCALE GENOMIC DNA]</scope>
    <source>
        <strain evidence="1 2">DSM 25479</strain>
    </source>
</reference>
<sequence length="29" mass="3466">LDLKDDEDRNVVKGVISEMIDMFFKEYSE</sequence>
<gene>
    <name evidence="1" type="ORF">SAMN05443429_1141</name>
</gene>
<organism evidence="1 2">
    <name type="scientific">Cruoricaptor ignavus</name>
    <dbReference type="NCBI Taxonomy" id="1118202"/>
    <lineage>
        <taxon>Bacteria</taxon>
        <taxon>Pseudomonadati</taxon>
        <taxon>Bacteroidota</taxon>
        <taxon>Flavobacteriia</taxon>
        <taxon>Flavobacteriales</taxon>
        <taxon>Weeksellaceae</taxon>
        <taxon>Cruoricaptor</taxon>
    </lineage>
</organism>
<evidence type="ECO:0000313" key="2">
    <source>
        <dbReference type="Proteomes" id="UP000184335"/>
    </source>
</evidence>
<feature type="non-terminal residue" evidence="1">
    <location>
        <position position="1"/>
    </location>
</feature>
<dbReference type="Proteomes" id="UP000184335">
    <property type="component" value="Unassembled WGS sequence"/>
</dbReference>
<proteinExistence type="predicted"/>
<name>A0A1M6HLW7_9FLAO</name>
<accession>A0A1M6HLW7</accession>
<protein>
    <submittedName>
        <fullName evidence="1">Uncharacterized protein</fullName>
    </submittedName>
</protein>
<keyword evidence="2" id="KW-1185">Reference proteome</keyword>
<evidence type="ECO:0000313" key="1">
    <source>
        <dbReference type="EMBL" id="SHJ23134.1"/>
    </source>
</evidence>
<dbReference type="EMBL" id="FQYI01000014">
    <property type="protein sequence ID" value="SHJ23134.1"/>
    <property type="molecule type" value="Genomic_DNA"/>
</dbReference>
<dbReference type="AlphaFoldDB" id="A0A1M6HLW7"/>